<evidence type="ECO:0000256" key="1">
    <source>
        <dbReference type="SAM" id="SignalP"/>
    </source>
</evidence>
<evidence type="ECO:0008006" key="4">
    <source>
        <dbReference type="Google" id="ProtNLM"/>
    </source>
</evidence>
<organism evidence="2 3">
    <name type="scientific">Portunus trituberculatus</name>
    <name type="common">Swimming crab</name>
    <name type="synonym">Neptunus trituberculatus</name>
    <dbReference type="NCBI Taxonomy" id="210409"/>
    <lineage>
        <taxon>Eukaryota</taxon>
        <taxon>Metazoa</taxon>
        <taxon>Ecdysozoa</taxon>
        <taxon>Arthropoda</taxon>
        <taxon>Crustacea</taxon>
        <taxon>Multicrustacea</taxon>
        <taxon>Malacostraca</taxon>
        <taxon>Eumalacostraca</taxon>
        <taxon>Eucarida</taxon>
        <taxon>Decapoda</taxon>
        <taxon>Pleocyemata</taxon>
        <taxon>Brachyura</taxon>
        <taxon>Eubrachyura</taxon>
        <taxon>Portunoidea</taxon>
        <taxon>Portunidae</taxon>
        <taxon>Portuninae</taxon>
        <taxon>Portunus</taxon>
    </lineage>
</organism>
<feature type="chain" id="PRO_5022857761" description="Secreted protein" evidence="1">
    <location>
        <begin position="27"/>
        <end position="82"/>
    </location>
</feature>
<accession>A0A5B7CTB1</accession>
<keyword evidence="3" id="KW-1185">Reference proteome</keyword>
<sequence>MNPHAVPQGAVAVAVAVAGLVCGAAGQCLDRGVPGCVAAGAAVSWRLYTMGHCCCCSQAASAQQPGDWVLPKVTATQQFHSR</sequence>
<keyword evidence="1" id="KW-0732">Signal</keyword>
<feature type="signal peptide" evidence="1">
    <location>
        <begin position="1"/>
        <end position="26"/>
    </location>
</feature>
<protein>
    <recommendedName>
        <fullName evidence="4">Secreted protein</fullName>
    </recommendedName>
</protein>
<evidence type="ECO:0000313" key="2">
    <source>
        <dbReference type="EMBL" id="MPC12475.1"/>
    </source>
</evidence>
<name>A0A5B7CTB1_PORTR</name>
<reference evidence="2 3" key="1">
    <citation type="submission" date="2019-05" db="EMBL/GenBank/DDBJ databases">
        <title>Another draft genome of Portunus trituberculatus and its Hox gene families provides insights of decapod evolution.</title>
        <authorList>
            <person name="Jeong J.-H."/>
            <person name="Song I."/>
            <person name="Kim S."/>
            <person name="Choi T."/>
            <person name="Kim D."/>
            <person name="Ryu S."/>
            <person name="Kim W."/>
        </authorList>
    </citation>
    <scope>NUCLEOTIDE SEQUENCE [LARGE SCALE GENOMIC DNA]</scope>
    <source>
        <tissue evidence="2">Muscle</tissue>
    </source>
</reference>
<evidence type="ECO:0000313" key="3">
    <source>
        <dbReference type="Proteomes" id="UP000324222"/>
    </source>
</evidence>
<dbReference type="EMBL" id="VSRR010000218">
    <property type="protein sequence ID" value="MPC12475.1"/>
    <property type="molecule type" value="Genomic_DNA"/>
</dbReference>
<comment type="caution">
    <text evidence="2">The sequence shown here is derived from an EMBL/GenBank/DDBJ whole genome shotgun (WGS) entry which is preliminary data.</text>
</comment>
<dbReference type="AlphaFoldDB" id="A0A5B7CTB1"/>
<gene>
    <name evidence="2" type="ORF">E2C01_005174</name>
</gene>
<proteinExistence type="predicted"/>
<dbReference type="Proteomes" id="UP000324222">
    <property type="component" value="Unassembled WGS sequence"/>
</dbReference>